<keyword evidence="4" id="KW-0479">Metal-binding</keyword>
<dbReference type="FunFam" id="2.40.50.140:FF:000064">
    <property type="entry name" value="Replication protein A subunit"/>
    <property type="match status" value="1"/>
</dbReference>
<dbReference type="OMA" id="FNSYAML"/>
<dbReference type="PANTHER" id="PTHR47165">
    <property type="entry name" value="OS03G0429900 PROTEIN"/>
    <property type="match status" value="1"/>
</dbReference>
<dbReference type="EMBL" id="DS113353">
    <property type="protein sequence ID" value="EAY09670.1"/>
    <property type="molecule type" value="Genomic_DNA"/>
</dbReference>
<dbReference type="OrthoDB" id="1751331at2759"/>
<dbReference type="GO" id="GO:0007004">
    <property type="term" value="P:telomere maintenance via telomerase"/>
    <property type="evidence" value="ECO:0000318"/>
    <property type="project" value="GO_Central"/>
</dbReference>
<evidence type="ECO:0000256" key="2">
    <source>
        <dbReference type="ARBA" id="ARBA00005690"/>
    </source>
</evidence>
<dbReference type="Pfam" id="PF16900">
    <property type="entry name" value="REPA_OB_2"/>
    <property type="match status" value="1"/>
</dbReference>
<dbReference type="GO" id="GO:0043047">
    <property type="term" value="F:single-stranded telomeric DNA binding"/>
    <property type="evidence" value="ECO:0000318"/>
    <property type="project" value="GO_Central"/>
</dbReference>
<dbReference type="InParanoid" id="A2ECH5"/>
<dbReference type="PANTHER" id="PTHR47165:SF4">
    <property type="entry name" value="OS03G0429900 PROTEIN"/>
    <property type="match status" value="1"/>
</dbReference>
<dbReference type="InterPro" id="IPR012340">
    <property type="entry name" value="NA-bd_OB-fold"/>
</dbReference>
<evidence type="ECO:0000256" key="1">
    <source>
        <dbReference type="ARBA" id="ARBA00004123"/>
    </source>
</evidence>
<feature type="domain" description="Replication factor A C-terminal" evidence="11">
    <location>
        <begin position="412"/>
        <end position="550"/>
    </location>
</feature>
<evidence type="ECO:0000259" key="12">
    <source>
        <dbReference type="Pfam" id="PF16900"/>
    </source>
</evidence>
<dbReference type="Pfam" id="PF08646">
    <property type="entry name" value="Rep_fac-A_C"/>
    <property type="match status" value="1"/>
</dbReference>
<evidence type="ECO:0000313" key="14">
    <source>
        <dbReference type="Proteomes" id="UP000001542"/>
    </source>
</evidence>
<dbReference type="GO" id="GO:0000724">
    <property type="term" value="P:double-strand break repair via homologous recombination"/>
    <property type="evidence" value="ECO:0000318"/>
    <property type="project" value="GO_Central"/>
</dbReference>
<evidence type="ECO:0000256" key="6">
    <source>
        <dbReference type="ARBA" id="ARBA00022833"/>
    </source>
</evidence>
<gene>
    <name evidence="13" type="ORF">TVAG_060460</name>
</gene>
<dbReference type="InterPro" id="IPR003871">
    <property type="entry name" value="RFA1B/D_OB_1st"/>
</dbReference>
<dbReference type="Proteomes" id="UP000001542">
    <property type="component" value="Unassembled WGS sequence"/>
</dbReference>
<dbReference type="FunFam" id="2.40.50.140:FF:000041">
    <property type="entry name" value="Replication protein A subunit"/>
    <property type="match status" value="1"/>
</dbReference>
<dbReference type="InterPro" id="IPR031657">
    <property type="entry name" value="REPA_OB_2"/>
</dbReference>
<dbReference type="GO" id="GO:0008270">
    <property type="term" value="F:zinc ion binding"/>
    <property type="evidence" value="ECO:0007669"/>
    <property type="project" value="UniProtKB-KW"/>
</dbReference>
<comment type="similarity">
    <text evidence="2">Belongs to the replication factor A protein 1 family.</text>
</comment>
<comment type="subcellular location">
    <subcellularLocation>
        <location evidence="1">Nucleus</location>
    </subcellularLocation>
</comment>
<reference evidence="13" key="2">
    <citation type="journal article" date="2007" name="Science">
        <title>Draft genome sequence of the sexually transmitted pathogen Trichomonas vaginalis.</title>
        <authorList>
            <person name="Carlton J.M."/>
            <person name="Hirt R.P."/>
            <person name="Silva J.C."/>
            <person name="Delcher A.L."/>
            <person name="Schatz M."/>
            <person name="Zhao Q."/>
            <person name="Wortman J.R."/>
            <person name="Bidwell S.L."/>
            <person name="Alsmark U.C.M."/>
            <person name="Besteiro S."/>
            <person name="Sicheritz-Ponten T."/>
            <person name="Noel C.J."/>
            <person name="Dacks J.B."/>
            <person name="Foster P.G."/>
            <person name="Simillion C."/>
            <person name="Van de Peer Y."/>
            <person name="Miranda-Saavedra D."/>
            <person name="Barton G.J."/>
            <person name="Westrop G.D."/>
            <person name="Mueller S."/>
            <person name="Dessi D."/>
            <person name="Fiori P.L."/>
            <person name="Ren Q."/>
            <person name="Paulsen I."/>
            <person name="Zhang H."/>
            <person name="Bastida-Corcuera F.D."/>
            <person name="Simoes-Barbosa A."/>
            <person name="Brown M.T."/>
            <person name="Hayes R.D."/>
            <person name="Mukherjee M."/>
            <person name="Okumura C.Y."/>
            <person name="Schneider R."/>
            <person name="Smith A.J."/>
            <person name="Vanacova S."/>
            <person name="Villalvazo M."/>
            <person name="Haas B.J."/>
            <person name="Pertea M."/>
            <person name="Feldblyum T.V."/>
            <person name="Utterback T.R."/>
            <person name="Shu C.L."/>
            <person name="Osoegawa K."/>
            <person name="de Jong P.J."/>
            <person name="Hrdy I."/>
            <person name="Horvathova L."/>
            <person name="Zubacova Z."/>
            <person name="Dolezal P."/>
            <person name="Malik S.B."/>
            <person name="Logsdon J.M. Jr."/>
            <person name="Henze K."/>
            <person name="Gupta A."/>
            <person name="Wang C.C."/>
            <person name="Dunne R.L."/>
            <person name="Upcroft J.A."/>
            <person name="Upcroft P."/>
            <person name="White O."/>
            <person name="Salzberg S.L."/>
            <person name="Tang P."/>
            <person name="Chiu C.-H."/>
            <person name="Lee Y.-S."/>
            <person name="Embley T.M."/>
            <person name="Coombs G.H."/>
            <person name="Mottram J.C."/>
            <person name="Tachezy J."/>
            <person name="Fraser-Liggett C.M."/>
            <person name="Johnson P.J."/>
        </authorList>
    </citation>
    <scope>NUCLEOTIDE SEQUENCE [LARGE SCALE GENOMIC DNA]</scope>
    <source>
        <strain evidence="13">G3</strain>
    </source>
</reference>
<reference evidence="13" key="1">
    <citation type="submission" date="2006-10" db="EMBL/GenBank/DDBJ databases">
        <authorList>
            <person name="Amadeo P."/>
            <person name="Zhao Q."/>
            <person name="Wortman J."/>
            <person name="Fraser-Liggett C."/>
            <person name="Carlton J."/>
        </authorList>
    </citation>
    <scope>NUCLEOTIDE SEQUENCE</scope>
    <source>
        <strain evidence="13">G3</strain>
    </source>
</reference>
<dbReference type="Pfam" id="PF04057">
    <property type="entry name" value="Rep-A_N"/>
    <property type="match status" value="1"/>
</dbReference>
<dbReference type="SUPFAM" id="SSF50249">
    <property type="entry name" value="Nucleic acid-binding proteins"/>
    <property type="match status" value="4"/>
</dbReference>
<dbReference type="KEGG" id="tva:4767593"/>
<organism evidence="13 14">
    <name type="scientific">Trichomonas vaginalis (strain ATCC PRA-98 / G3)</name>
    <dbReference type="NCBI Taxonomy" id="412133"/>
    <lineage>
        <taxon>Eukaryota</taxon>
        <taxon>Metamonada</taxon>
        <taxon>Parabasalia</taxon>
        <taxon>Trichomonadida</taxon>
        <taxon>Trichomonadidae</taxon>
        <taxon>Trichomonas</taxon>
    </lineage>
</organism>
<dbReference type="GO" id="GO:0051321">
    <property type="term" value="P:meiotic cell cycle"/>
    <property type="evidence" value="ECO:0000318"/>
    <property type="project" value="GO_Central"/>
</dbReference>
<evidence type="ECO:0000259" key="9">
    <source>
        <dbReference type="Pfam" id="PF02721"/>
    </source>
</evidence>
<dbReference type="CDD" id="cd04474">
    <property type="entry name" value="RPA1_DBD_A"/>
    <property type="match status" value="1"/>
</dbReference>
<dbReference type="VEuPathDB" id="TrichDB:TVAG_060460"/>
<evidence type="ECO:0000259" key="10">
    <source>
        <dbReference type="Pfam" id="PF04057"/>
    </source>
</evidence>
<evidence type="ECO:0000256" key="8">
    <source>
        <dbReference type="ARBA" id="ARBA00023242"/>
    </source>
</evidence>
<evidence type="ECO:0000256" key="3">
    <source>
        <dbReference type="ARBA" id="ARBA00022705"/>
    </source>
</evidence>
<keyword evidence="6" id="KW-0862">Zinc</keyword>
<keyword evidence="8" id="KW-0539">Nucleus</keyword>
<dbReference type="Pfam" id="PF02721">
    <property type="entry name" value="DUF223"/>
    <property type="match status" value="1"/>
</dbReference>
<accession>A2ECH5</accession>
<dbReference type="STRING" id="5722.A2ECH5"/>
<dbReference type="InterPro" id="IPR013955">
    <property type="entry name" value="Rep_factor-A_C"/>
</dbReference>
<keyword evidence="3" id="KW-0235">DNA replication</keyword>
<evidence type="ECO:0000313" key="13">
    <source>
        <dbReference type="EMBL" id="EAY09670.1"/>
    </source>
</evidence>
<evidence type="ECO:0000259" key="11">
    <source>
        <dbReference type="Pfam" id="PF08646"/>
    </source>
</evidence>
<proteinExistence type="inferred from homology"/>
<dbReference type="GO" id="GO:0006260">
    <property type="term" value="P:DNA replication"/>
    <property type="evidence" value="ECO:0000318"/>
    <property type="project" value="GO_Central"/>
</dbReference>
<keyword evidence="14" id="KW-1185">Reference proteome</keyword>
<dbReference type="SMR" id="A2ECH5"/>
<keyword evidence="5" id="KW-0863">Zinc-finger</keyword>
<dbReference type="InterPro" id="IPR007199">
    <property type="entry name" value="Rep_factor-A_N"/>
</dbReference>
<sequence>MLESQLTSNFLRDVVVLRKTPENSIVQVLSLKKTHQKGDPNAISYKLSINDGTCSYNAFLHSHFNKYIDSGRLKQFTIIKITKYTSKIFGLHHSFIILGFEILDSQIDHIIGDPKQISSQPENQRLSESQPCVPEVFHLLTDLSPYILNWSIKARVTRKSPIKTFRAVNGQRRSFSVVLKDTTGTEIEAVFYDGDLERFYDLLVLENVYCFSNGIVVQNSNKYGYTANDYTIKFGSRAKIIEVPDLGDIGFLSYNYMKLADIVVHKPKIVDFLGVVTQIYPVEKIDSKYRTNISKRSVELCDQSNLLIDLTLWDDQADNFPENGKFVLSLKGARISTYRGVSLTALSTTLIDTNPSGEMPDNLRKWFENAKSSVMDMEKVSRSGTFASPLLDLKEASQVYDSFKGESFYHSFCGMVIDISVIRKLYYCACPNPHCRGKGLYSPEPDLYLCERCHQRVEHPRHRYAFSMVIADHTGSIRVSLLGNDILGEKIIGRKIDDWVQETKDLTDIQIRTLLCPVFFNFFKLKLRTKLDTFNAETRVKTSVFQGDRLSFGDAALQIANIINSKFV</sequence>
<evidence type="ECO:0000256" key="4">
    <source>
        <dbReference type="ARBA" id="ARBA00022723"/>
    </source>
</evidence>
<keyword evidence="7" id="KW-0238">DNA-binding</keyword>
<feature type="domain" description="Replication protein A OB" evidence="12">
    <location>
        <begin position="264"/>
        <end position="352"/>
    </location>
</feature>
<dbReference type="Gene3D" id="2.40.50.140">
    <property type="entry name" value="Nucleic acid-binding proteins"/>
    <property type="match status" value="4"/>
</dbReference>
<dbReference type="RefSeq" id="XP_001321893.1">
    <property type="nucleotide sequence ID" value="XM_001321858.1"/>
</dbReference>
<dbReference type="GO" id="GO:0003684">
    <property type="term" value="F:damaged DNA binding"/>
    <property type="evidence" value="ECO:0000318"/>
    <property type="project" value="GO_Central"/>
</dbReference>
<dbReference type="GO" id="GO:0006289">
    <property type="term" value="P:nucleotide-excision repair"/>
    <property type="evidence" value="ECO:0000318"/>
    <property type="project" value="GO_Central"/>
</dbReference>
<feature type="domain" description="Replication protein A 70 kDa DNA-binding subunit B/D first OB fold" evidence="9">
    <location>
        <begin position="137"/>
        <end position="241"/>
    </location>
</feature>
<dbReference type="AlphaFoldDB" id="A2ECH5"/>
<dbReference type="VEuPathDB" id="TrichDB:TVAGG3_0311820"/>
<dbReference type="eggNOG" id="KOG0851">
    <property type="taxonomic scope" value="Eukaryota"/>
</dbReference>
<dbReference type="GO" id="GO:0005662">
    <property type="term" value="C:DNA replication factor A complex"/>
    <property type="evidence" value="ECO:0000318"/>
    <property type="project" value="GO_Central"/>
</dbReference>
<protein>
    <submittedName>
        <fullName evidence="13">OB-fold nucleic acid binding domain containing protein</fullName>
    </submittedName>
</protein>
<dbReference type="CDD" id="cd04475">
    <property type="entry name" value="RPA1_DBD_B"/>
    <property type="match status" value="1"/>
</dbReference>
<feature type="domain" description="Replication factor-A protein 1 N-terminal" evidence="10">
    <location>
        <begin position="7"/>
        <end position="104"/>
    </location>
</feature>
<evidence type="ECO:0000256" key="5">
    <source>
        <dbReference type="ARBA" id="ARBA00022771"/>
    </source>
</evidence>
<evidence type="ECO:0000256" key="7">
    <source>
        <dbReference type="ARBA" id="ARBA00023125"/>
    </source>
</evidence>
<name>A2ECH5_TRIV3</name>